<dbReference type="EMBL" id="LAZR01049932">
    <property type="protein sequence ID" value="KKK88484.1"/>
    <property type="molecule type" value="Genomic_DNA"/>
</dbReference>
<gene>
    <name evidence="4" type="ORF">LCGC14_2742700</name>
</gene>
<dbReference type="InterPro" id="IPR038109">
    <property type="entry name" value="DNA_bind_recomb_sf"/>
</dbReference>
<reference evidence="4" key="1">
    <citation type="journal article" date="2015" name="Nature">
        <title>Complex archaea that bridge the gap between prokaryotes and eukaryotes.</title>
        <authorList>
            <person name="Spang A."/>
            <person name="Saw J.H."/>
            <person name="Jorgensen S.L."/>
            <person name="Zaremba-Niedzwiedzka K."/>
            <person name="Martijn J."/>
            <person name="Lind A.E."/>
            <person name="van Eijk R."/>
            <person name="Schleper C."/>
            <person name="Guy L."/>
            <person name="Ettema T.J."/>
        </authorList>
    </citation>
    <scope>NUCLEOTIDE SEQUENCE</scope>
</reference>
<dbReference type="InterPro" id="IPR050639">
    <property type="entry name" value="SSR_resolvase"/>
</dbReference>
<comment type="caution">
    <text evidence="4">The sequence shown here is derived from an EMBL/GenBank/DDBJ whole genome shotgun (WGS) entry which is preliminary data.</text>
</comment>
<organism evidence="4">
    <name type="scientific">marine sediment metagenome</name>
    <dbReference type="NCBI Taxonomy" id="412755"/>
    <lineage>
        <taxon>unclassified sequences</taxon>
        <taxon>metagenomes</taxon>
        <taxon>ecological metagenomes</taxon>
    </lineage>
</organism>
<dbReference type="InterPro" id="IPR025827">
    <property type="entry name" value="Zn_ribbon_recom_dom"/>
</dbReference>
<dbReference type="Pfam" id="PF13408">
    <property type="entry name" value="Zn_ribbon_recom"/>
    <property type="match status" value="1"/>
</dbReference>
<evidence type="ECO:0000259" key="3">
    <source>
        <dbReference type="PROSITE" id="PS51737"/>
    </source>
</evidence>
<evidence type="ECO:0000256" key="2">
    <source>
        <dbReference type="ARBA" id="ARBA00023172"/>
    </source>
</evidence>
<dbReference type="GO" id="GO:0003677">
    <property type="term" value="F:DNA binding"/>
    <property type="evidence" value="ECO:0007669"/>
    <property type="project" value="UniProtKB-KW"/>
</dbReference>
<dbReference type="Pfam" id="PF07508">
    <property type="entry name" value="Recombinase"/>
    <property type="match status" value="1"/>
</dbReference>
<dbReference type="AlphaFoldDB" id="A0A0F9BCX3"/>
<keyword evidence="1" id="KW-0238">DNA-binding</keyword>
<keyword evidence="2" id="KW-0233">DNA recombination</keyword>
<protein>
    <recommendedName>
        <fullName evidence="3">Recombinase domain-containing protein</fullName>
    </recommendedName>
</protein>
<proteinExistence type="predicted"/>
<dbReference type="PANTHER" id="PTHR30461">
    <property type="entry name" value="DNA-INVERTASE FROM LAMBDOID PROPHAGE"/>
    <property type="match status" value="1"/>
</dbReference>
<feature type="non-terminal residue" evidence="4">
    <location>
        <position position="1"/>
    </location>
</feature>
<feature type="domain" description="Recombinase" evidence="3">
    <location>
        <begin position="1"/>
        <end position="73"/>
    </location>
</feature>
<evidence type="ECO:0000313" key="4">
    <source>
        <dbReference type="EMBL" id="KKK88484.1"/>
    </source>
</evidence>
<accession>A0A0F9BCX3</accession>
<dbReference type="GO" id="GO:0000150">
    <property type="term" value="F:DNA strand exchange activity"/>
    <property type="evidence" value="ECO:0007669"/>
    <property type="project" value="InterPro"/>
</dbReference>
<dbReference type="InterPro" id="IPR011109">
    <property type="entry name" value="DNA_bind_recombinase_dom"/>
</dbReference>
<name>A0A0F9BCX3_9ZZZZ</name>
<dbReference type="Gene3D" id="3.90.1750.20">
    <property type="entry name" value="Putative Large Serine Recombinase, Chain B, Domain 2"/>
    <property type="match status" value="1"/>
</dbReference>
<evidence type="ECO:0000256" key="1">
    <source>
        <dbReference type="ARBA" id="ARBA00023125"/>
    </source>
</evidence>
<dbReference type="PANTHER" id="PTHR30461:SF2">
    <property type="entry name" value="SERINE RECOMBINASE PINE-RELATED"/>
    <property type="match status" value="1"/>
</dbReference>
<dbReference type="PROSITE" id="PS51737">
    <property type="entry name" value="RECOMBINASE_DNA_BIND"/>
    <property type="match status" value="1"/>
</dbReference>
<sequence>TIAEYLNTKGIRSSKGNLFGKDSVREILINSAYCGFVTPRRGQSRETQGNHEPIIDVELFDRVQHVRKRKTTNPNPPRNYRVYLMTGLLYCQECGSKVQGVTGGRKQEHRYYCSSRRKGKGCKQKMVKAKTLDDQIVDFLSDFELPDDIIAKIQSRLANIKRTKLAKSHKESYQAIVKRLERIADLYEMGDLTKSKYLYKKRVLEGQLSLYRPVPAVDIEKAGKLLANFAKFWEDEKDVNEKKGFLNLVFNRIYAENGRITAVQPHKDMIPFFRHLRGVSCGSDGIRTRDLLRDRQAF</sequence>